<evidence type="ECO:0000259" key="10">
    <source>
        <dbReference type="PROSITE" id="PS50042"/>
    </source>
</evidence>
<dbReference type="Pfam" id="PF00027">
    <property type="entry name" value="cNMP_binding"/>
    <property type="match status" value="1"/>
</dbReference>
<feature type="domain" description="Cyclic nucleotide-binding" evidence="10">
    <location>
        <begin position="267"/>
        <end position="365"/>
    </location>
</feature>
<keyword evidence="2" id="KW-0140">cGMP</keyword>
<dbReference type="InterPro" id="IPR018488">
    <property type="entry name" value="cNMP-bd_CS"/>
</dbReference>
<dbReference type="InterPro" id="IPR018490">
    <property type="entry name" value="cNMP-bd_dom_sf"/>
</dbReference>
<proteinExistence type="predicted"/>
<dbReference type="InterPro" id="IPR008271">
    <property type="entry name" value="Ser/Thr_kinase_AS"/>
</dbReference>
<dbReference type="PANTHER" id="PTHR24353">
    <property type="entry name" value="CYCLIC NUCLEOTIDE-DEPENDENT PROTEIN KINASE"/>
    <property type="match status" value="1"/>
</dbReference>
<accession>A0ABR1FHL4</accession>
<evidence type="ECO:0000256" key="4">
    <source>
        <dbReference type="ARBA" id="ARBA00022741"/>
    </source>
</evidence>
<keyword evidence="5 11" id="KW-0418">Kinase</keyword>
<dbReference type="Proteomes" id="UP001363151">
    <property type="component" value="Unassembled WGS sequence"/>
</dbReference>
<dbReference type="Gene3D" id="2.60.120.10">
    <property type="entry name" value="Jelly Rolls"/>
    <property type="match status" value="3"/>
</dbReference>
<evidence type="ECO:0000259" key="9">
    <source>
        <dbReference type="PROSITE" id="PS50011"/>
    </source>
</evidence>
<dbReference type="Gene3D" id="1.10.510.10">
    <property type="entry name" value="Transferase(Phosphotransferase) domain 1"/>
    <property type="match status" value="1"/>
</dbReference>
<dbReference type="CDD" id="cd00038">
    <property type="entry name" value="CAP_ED"/>
    <property type="match status" value="3"/>
</dbReference>
<dbReference type="InterPro" id="IPR017441">
    <property type="entry name" value="Protein_kinase_ATP_BS"/>
</dbReference>
<keyword evidence="7" id="KW-0142">cGMP-binding</keyword>
<dbReference type="PROSITE" id="PS00107">
    <property type="entry name" value="PROTEIN_KINASE_ATP"/>
    <property type="match status" value="1"/>
</dbReference>
<dbReference type="GO" id="GO:0016301">
    <property type="term" value="F:kinase activity"/>
    <property type="evidence" value="ECO:0007669"/>
    <property type="project" value="UniProtKB-KW"/>
</dbReference>
<dbReference type="EMBL" id="JBBJCI010000421">
    <property type="protein sequence ID" value="KAK7230955.1"/>
    <property type="molecule type" value="Genomic_DNA"/>
</dbReference>
<evidence type="ECO:0000256" key="3">
    <source>
        <dbReference type="ARBA" id="ARBA00022679"/>
    </source>
</evidence>
<evidence type="ECO:0000256" key="8">
    <source>
        <dbReference type="PROSITE-ProRule" id="PRU10141"/>
    </source>
</evidence>
<dbReference type="PROSITE" id="PS00889">
    <property type="entry name" value="CNMP_BINDING_2"/>
    <property type="match status" value="1"/>
</dbReference>
<dbReference type="SMART" id="SM00220">
    <property type="entry name" value="S_TKc"/>
    <property type="match status" value="1"/>
</dbReference>
<dbReference type="PANTHER" id="PTHR24353:SF143">
    <property type="entry name" value="PROTEIN KINASE DOMAIN-CONTAINING PROTEIN"/>
    <property type="match status" value="1"/>
</dbReference>
<feature type="domain" description="Protein kinase" evidence="9">
    <location>
        <begin position="451"/>
        <end position="721"/>
    </location>
</feature>
<dbReference type="PROSITE" id="PS50042">
    <property type="entry name" value="CNMP_BINDING_3"/>
    <property type="match status" value="3"/>
</dbReference>
<sequence length="779" mass="85370">MAAFEALVHSKYDVDDTTTNAKQGGKIFGERMELSDIASFEIVAHEKTATTAALLRRALRGHFVFEKVDEMHTDELVAAMARVDLEPEELLFHRADASEHFYVVESGKLAAIDEQSAEACVFEAGETLGDAALLLTDATRRVTCAALEATTAWSLDRATFRLALASLSEARADAAYSALKGVELLSALTEDQLRRVARLSADVALGPGDHFGERALLYNDTRAADVDATQEDTRCFAISREVFEAHLGMLSDILEHNLRTHVLEVALAGRAEDLDLGRLAEAVDVVTFVKGDEIATADEPADHLFVVKSGVAHRVEPAKARPSSNPLARKPKPKLVPVERGGACGEEALDDDADCYAFTVVAESESVSCYRLSAAALADEAFRKQYEEVVEPVKTDALSDDDTVEAPQRPSLTTPRRTSVNVSTRSLLVEPGGARPRAHTIALRASAVDDFEVFKTLGVGSFGRVSLARHEASHTVCALKVLSKSLVVLTRQARNVKSERDLLLSLRHPLILRCYGTFHDLDCLYLILEVVMGGELHRLLHGDDGNERNRLPLKDAAFYASNVILALKYAHGKRVLYRDVKPENLLVDRNGYLKVVDFGFGKRLGDDELRSYTMCGTPEYLAPEVIDGSGHAFAADFWSVGCLLFEMLAGKTPFVSEDGSYNQILLFKTIKSEDPVIPATFDDPALADAKDCILALLDRDANGRLGASKRGADDVLDHAFFKANVDLAAVERLDAACSPWKPEVSDDLDCHNFNFDEDEDDMDEIEPYEGAVDFDYWAE</sequence>
<organism evidence="11 12">
    <name type="scientific">Aureococcus anophagefferens</name>
    <name type="common">Harmful bloom alga</name>
    <dbReference type="NCBI Taxonomy" id="44056"/>
    <lineage>
        <taxon>Eukaryota</taxon>
        <taxon>Sar</taxon>
        <taxon>Stramenopiles</taxon>
        <taxon>Ochrophyta</taxon>
        <taxon>Pelagophyceae</taxon>
        <taxon>Pelagomonadales</taxon>
        <taxon>Pelagomonadaceae</taxon>
        <taxon>Aureococcus</taxon>
    </lineage>
</organism>
<dbReference type="Gene3D" id="3.30.200.20">
    <property type="entry name" value="Phosphorylase Kinase, domain 1"/>
    <property type="match status" value="1"/>
</dbReference>
<evidence type="ECO:0000313" key="11">
    <source>
        <dbReference type="EMBL" id="KAK7230955.1"/>
    </source>
</evidence>
<feature type="domain" description="Cyclic nucleotide-binding" evidence="10">
    <location>
        <begin position="64"/>
        <end position="171"/>
    </location>
</feature>
<feature type="domain" description="Cyclic nucleotide-binding" evidence="10">
    <location>
        <begin position="205"/>
        <end position="264"/>
    </location>
</feature>
<comment type="caution">
    <text evidence="11">The sequence shown here is derived from an EMBL/GenBank/DDBJ whole genome shotgun (WGS) entry which is preliminary data.</text>
</comment>
<keyword evidence="3" id="KW-0808">Transferase</keyword>
<dbReference type="SUPFAM" id="SSF56112">
    <property type="entry name" value="Protein kinase-like (PK-like)"/>
    <property type="match status" value="1"/>
</dbReference>
<keyword evidence="12" id="KW-1185">Reference proteome</keyword>
<evidence type="ECO:0000256" key="1">
    <source>
        <dbReference type="ARBA" id="ARBA00022527"/>
    </source>
</evidence>
<dbReference type="PROSITE" id="PS00108">
    <property type="entry name" value="PROTEIN_KINASE_ST"/>
    <property type="match status" value="1"/>
</dbReference>
<evidence type="ECO:0000256" key="5">
    <source>
        <dbReference type="ARBA" id="ARBA00022777"/>
    </source>
</evidence>
<dbReference type="PROSITE" id="PS50011">
    <property type="entry name" value="PROTEIN_KINASE_DOM"/>
    <property type="match status" value="1"/>
</dbReference>
<dbReference type="InterPro" id="IPR011009">
    <property type="entry name" value="Kinase-like_dom_sf"/>
</dbReference>
<evidence type="ECO:0000256" key="7">
    <source>
        <dbReference type="ARBA" id="ARBA00022992"/>
    </source>
</evidence>
<dbReference type="InterPro" id="IPR014710">
    <property type="entry name" value="RmlC-like_jellyroll"/>
</dbReference>
<dbReference type="Pfam" id="PF00069">
    <property type="entry name" value="Pkinase"/>
    <property type="match status" value="1"/>
</dbReference>
<dbReference type="SMART" id="SM00100">
    <property type="entry name" value="cNMP"/>
    <property type="match status" value="2"/>
</dbReference>
<evidence type="ECO:0000256" key="6">
    <source>
        <dbReference type="ARBA" id="ARBA00022840"/>
    </source>
</evidence>
<keyword evidence="1" id="KW-0723">Serine/threonine-protein kinase</keyword>
<gene>
    <name evidence="11" type="ORF">SO694_00077054</name>
</gene>
<reference evidence="11 12" key="1">
    <citation type="submission" date="2024-03" db="EMBL/GenBank/DDBJ databases">
        <title>Aureococcus anophagefferens CCMP1851 and Kratosvirus quantuckense: Draft genome of a second virus-susceptible host strain in the model system.</title>
        <authorList>
            <person name="Chase E."/>
            <person name="Truchon A.R."/>
            <person name="Schepens W."/>
            <person name="Wilhelm S.W."/>
        </authorList>
    </citation>
    <scope>NUCLEOTIDE SEQUENCE [LARGE SCALE GENOMIC DNA]</scope>
    <source>
        <strain evidence="11 12">CCMP1851</strain>
    </source>
</reference>
<protein>
    <submittedName>
        <fullName evidence="11">cAMP-dependent protein kinase</fullName>
    </submittedName>
</protein>
<dbReference type="InterPro" id="IPR000595">
    <property type="entry name" value="cNMP-bd_dom"/>
</dbReference>
<evidence type="ECO:0000313" key="12">
    <source>
        <dbReference type="Proteomes" id="UP001363151"/>
    </source>
</evidence>
<name>A0ABR1FHL4_AURAN</name>
<dbReference type="InterPro" id="IPR000719">
    <property type="entry name" value="Prot_kinase_dom"/>
</dbReference>
<dbReference type="SUPFAM" id="SSF51206">
    <property type="entry name" value="cAMP-binding domain-like"/>
    <property type="match status" value="3"/>
</dbReference>
<keyword evidence="6 8" id="KW-0067">ATP-binding</keyword>
<feature type="binding site" evidence="8">
    <location>
        <position position="480"/>
    </location>
    <ligand>
        <name>ATP</name>
        <dbReference type="ChEBI" id="CHEBI:30616"/>
    </ligand>
</feature>
<keyword evidence="4 8" id="KW-0547">Nucleotide-binding</keyword>
<evidence type="ECO:0000256" key="2">
    <source>
        <dbReference type="ARBA" id="ARBA00022535"/>
    </source>
</evidence>